<accession>A0A0F7FNV6</accession>
<keyword evidence="2" id="KW-1185">Reference proteome</keyword>
<organism evidence="1 2">
    <name type="scientific">Streptomyces xiamenensis</name>
    <dbReference type="NCBI Taxonomy" id="408015"/>
    <lineage>
        <taxon>Bacteria</taxon>
        <taxon>Bacillati</taxon>
        <taxon>Actinomycetota</taxon>
        <taxon>Actinomycetes</taxon>
        <taxon>Kitasatosporales</taxon>
        <taxon>Streptomycetaceae</taxon>
        <taxon>Streptomyces</taxon>
    </lineage>
</organism>
<dbReference type="AlphaFoldDB" id="A0A0F7FNV6"/>
<dbReference type="KEGG" id="sxi:SXIM_00140"/>
<protein>
    <submittedName>
        <fullName evidence="1">Uncharacterized protein</fullName>
    </submittedName>
</protein>
<name>A0A0F7FNV6_9ACTN</name>
<proteinExistence type="predicted"/>
<dbReference type="EMBL" id="CP009922">
    <property type="protein sequence ID" value="AKG41398.1"/>
    <property type="molecule type" value="Genomic_DNA"/>
</dbReference>
<gene>
    <name evidence="1" type="ORF">SXIM_00140</name>
</gene>
<reference evidence="1" key="1">
    <citation type="submission" date="2019-08" db="EMBL/GenBank/DDBJ databases">
        <title>Complete genome sequence of a mangrove-derived Streptomyces xiamenensis.</title>
        <authorList>
            <person name="Xu J."/>
        </authorList>
    </citation>
    <scope>NUCLEOTIDE SEQUENCE</scope>
    <source>
        <strain evidence="1">318</strain>
    </source>
</reference>
<dbReference type="STRING" id="408015.SXIM_00140"/>
<dbReference type="PATRIC" id="fig|408015.6.peg.22"/>
<dbReference type="Proteomes" id="UP000034034">
    <property type="component" value="Chromosome"/>
</dbReference>
<evidence type="ECO:0000313" key="2">
    <source>
        <dbReference type="Proteomes" id="UP000034034"/>
    </source>
</evidence>
<sequence length="76" mass="8387">MRVAEPEITVCTPGRQSLLRVSWEGTQLVCPVLARQDWADGRVAYQVVMPTPVGCGAIRLLWWDSSTMRAVPSTEG</sequence>
<evidence type="ECO:0000313" key="1">
    <source>
        <dbReference type="EMBL" id="AKG41398.1"/>
    </source>
</evidence>
<dbReference type="HOGENOM" id="CLU_2653098_0_0_11"/>